<feature type="repeat" description="TPR" evidence="6">
    <location>
        <begin position="57"/>
        <end position="90"/>
    </location>
</feature>
<protein>
    <recommendedName>
        <fullName evidence="9">J domain-containing protein</fullName>
    </recommendedName>
</protein>
<name>T1FMK8_HELRO</name>
<dbReference type="STRING" id="6412.T1FMK8"/>
<dbReference type="Pfam" id="PF00226">
    <property type="entry name" value="DnaJ"/>
    <property type="match status" value="1"/>
</dbReference>
<dbReference type="PANTHER" id="PTHR44140">
    <property type="entry name" value="LD25575P"/>
    <property type="match status" value="1"/>
</dbReference>
<dbReference type="KEGG" id="hro:HELRODRAFT_185263"/>
<dbReference type="InParanoid" id="T1FMK8"/>
<dbReference type="Gene3D" id="1.25.40.10">
    <property type="entry name" value="Tetratricopeptide repeat domain"/>
    <property type="match status" value="1"/>
</dbReference>
<dbReference type="InterPro" id="IPR036869">
    <property type="entry name" value="J_dom_sf"/>
</dbReference>
<evidence type="ECO:0000259" key="9">
    <source>
        <dbReference type="PROSITE" id="PS50076"/>
    </source>
</evidence>
<sequence length="508" mass="58070">MLSLLNFFAVFSMFSYGVHVNNLPACIGLQRSALSFMILAAWMSIFKDIRCSSSTNVEHHLEQGKKMLAAGQFADALSHYHLAIEGDPNNYMIYFRRATVYLAMGKSKSAIPDLDQVLVLKPDFNAARVQRANVKLKQGKLDEAEQDYQTVDSSNSEAKSQLQLIPTIRTSIIQSKHLADAGDYNGAIQYLNVAIETCIWDAHLHELRASYYEKVGDIMKAIQDIRPTVKLIPDNTNGYLKLSTMLYSVGEVEDSLKEIRECLKLDADHKGCHDHYKKVKKLNKHMTDVQSAIEKKDWNECISKTNQMFKSESTVQPIVLKAESHYCRCYFEIKDTERASQHCNKVLKMSPNDVDALCYRAEVHILNEKFEEAVNDFKQAEQIYSDHHRVQEGLKRAQKLLKQSKKRDYYKILDVKRTASKGEITKAYRKLAAKWHPDQYDGDDKGHAEKMFIDIAAAKEVLSDPEKRAKFDQGEDPLDPEQQTGGPQWHEGFNPFGHGGFQFKFHFN</sequence>
<dbReference type="OrthoDB" id="1726119at2759"/>
<dbReference type="EMBL" id="AMQM01002698">
    <property type="status" value="NOT_ANNOTATED_CDS"/>
    <property type="molecule type" value="Genomic_DNA"/>
</dbReference>
<proteinExistence type="predicted"/>
<dbReference type="HOGENOM" id="CLU_015935_0_0_1"/>
<evidence type="ECO:0000256" key="7">
    <source>
        <dbReference type="SAM" id="MobiDB-lite"/>
    </source>
</evidence>
<dbReference type="CDD" id="cd06257">
    <property type="entry name" value="DnaJ"/>
    <property type="match status" value="1"/>
</dbReference>
<dbReference type="GO" id="GO:0051787">
    <property type="term" value="F:misfolded protein binding"/>
    <property type="evidence" value="ECO:0000318"/>
    <property type="project" value="GO_Central"/>
</dbReference>
<evidence type="ECO:0000313" key="10">
    <source>
        <dbReference type="EMBL" id="ESO10656.1"/>
    </source>
</evidence>
<dbReference type="GeneID" id="20210057"/>
<evidence type="ECO:0000256" key="8">
    <source>
        <dbReference type="SAM" id="SignalP"/>
    </source>
</evidence>
<keyword evidence="12" id="KW-1185">Reference proteome</keyword>
<feature type="domain" description="J" evidence="9">
    <location>
        <begin position="408"/>
        <end position="475"/>
    </location>
</feature>
<dbReference type="OMA" id="PFAHFQH"/>
<evidence type="ECO:0000313" key="12">
    <source>
        <dbReference type="Proteomes" id="UP000015101"/>
    </source>
</evidence>
<reference evidence="10 12" key="2">
    <citation type="journal article" date="2013" name="Nature">
        <title>Insights into bilaterian evolution from three spiralian genomes.</title>
        <authorList>
            <person name="Simakov O."/>
            <person name="Marletaz F."/>
            <person name="Cho S.J."/>
            <person name="Edsinger-Gonzales E."/>
            <person name="Havlak P."/>
            <person name="Hellsten U."/>
            <person name="Kuo D.H."/>
            <person name="Larsson T."/>
            <person name="Lv J."/>
            <person name="Arendt D."/>
            <person name="Savage R."/>
            <person name="Osoegawa K."/>
            <person name="de Jong P."/>
            <person name="Grimwood J."/>
            <person name="Chapman J.A."/>
            <person name="Shapiro H."/>
            <person name="Aerts A."/>
            <person name="Otillar R.P."/>
            <person name="Terry A.Y."/>
            <person name="Boore J.L."/>
            <person name="Grigoriev I.V."/>
            <person name="Lindberg D.R."/>
            <person name="Seaver E.C."/>
            <person name="Weisblat D.A."/>
            <person name="Putnam N.H."/>
            <person name="Rokhsar D.S."/>
        </authorList>
    </citation>
    <scope>NUCLEOTIDE SEQUENCE</scope>
</reference>
<dbReference type="PROSITE" id="PS50076">
    <property type="entry name" value="DNAJ_2"/>
    <property type="match status" value="1"/>
</dbReference>
<dbReference type="GO" id="GO:0005788">
    <property type="term" value="C:endoplasmic reticulum lumen"/>
    <property type="evidence" value="ECO:0007669"/>
    <property type="project" value="UniProtKB-SubCell"/>
</dbReference>
<dbReference type="Proteomes" id="UP000015101">
    <property type="component" value="Unassembled WGS sequence"/>
</dbReference>
<dbReference type="RefSeq" id="XP_009010925.1">
    <property type="nucleotide sequence ID" value="XM_009012677.1"/>
</dbReference>
<accession>T1FMK8</accession>
<keyword evidence="2 8" id="KW-0732">Signal</keyword>
<evidence type="ECO:0000256" key="2">
    <source>
        <dbReference type="ARBA" id="ARBA00022729"/>
    </source>
</evidence>
<evidence type="ECO:0000256" key="4">
    <source>
        <dbReference type="ARBA" id="ARBA00022803"/>
    </source>
</evidence>
<dbReference type="SMART" id="SM00028">
    <property type="entry name" value="TPR"/>
    <property type="match status" value="7"/>
</dbReference>
<dbReference type="GO" id="GO:0034975">
    <property type="term" value="P:protein folding in endoplasmic reticulum"/>
    <property type="evidence" value="ECO:0000318"/>
    <property type="project" value="GO_Central"/>
</dbReference>
<dbReference type="GO" id="GO:0005783">
    <property type="term" value="C:endoplasmic reticulum"/>
    <property type="evidence" value="ECO:0000318"/>
    <property type="project" value="GO_Central"/>
</dbReference>
<keyword evidence="3" id="KW-0677">Repeat</keyword>
<evidence type="ECO:0000256" key="6">
    <source>
        <dbReference type="PROSITE-ProRule" id="PRU00339"/>
    </source>
</evidence>
<reference evidence="12" key="1">
    <citation type="submission" date="2012-12" db="EMBL/GenBank/DDBJ databases">
        <authorList>
            <person name="Hellsten U."/>
            <person name="Grimwood J."/>
            <person name="Chapman J.A."/>
            <person name="Shapiro H."/>
            <person name="Aerts A."/>
            <person name="Otillar R.P."/>
            <person name="Terry A.Y."/>
            <person name="Boore J.L."/>
            <person name="Simakov O."/>
            <person name="Marletaz F."/>
            <person name="Cho S.-J."/>
            <person name="Edsinger-Gonzales E."/>
            <person name="Havlak P."/>
            <person name="Kuo D.-H."/>
            <person name="Larsson T."/>
            <person name="Lv J."/>
            <person name="Arendt D."/>
            <person name="Savage R."/>
            <person name="Osoegawa K."/>
            <person name="de Jong P."/>
            <person name="Lindberg D.R."/>
            <person name="Seaver E.C."/>
            <person name="Weisblat D.A."/>
            <person name="Putnam N.H."/>
            <person name="Grigoriev I.V."/>
            <person name="Rokhsar D.S."/>
        </authorList>
    </citation>
    <scope>NUCLEOTIDE SEQUENCE</scope>
</reference>
<dbReference type="FunCoup" id="T1FMK8">
    <property type="interactions" value="1699"/>
</dbReference>
<evidence type="ECO:0000256" key="1">
    <source>
        <dbReference type="ARBA" id="ARBA00004319"/>
    </source>
</evidence>
<evidence type="ECO:0000256" key="3">
    <source>
        <dbReference type="ARBA" id="ARBA00022737"/>
    </source>
</evidence>
<dbReference type="FunFam" id="1.25.40.10:FF:000224">
    <property type="entry name" value="DnaJ and TPR domain protein"/>
    <property type="match status" value="1"/>
</dbReference>
<dbReference type="CTD" id="20210057"/>
<dbReference type="EMBL" id="KB095858">
    <property type="protein sequence ID" value="ESO10656.1"/>
    <property type="molecule type" value="Genomic_DNA"/>
</dbReference>
<reference evidence="11" key="3">
    <citation type="submission" date="2015-06" db="UniProtKB">
        <authorList>
            <consortium name="EnsemblMetazoa"/>
        </authorList>
    </citation>
    <scope>IDENTIFICATION</scope>
</reference>
<evidence type="ECO:0000313" key="11">
    <source>
        <dbReference type="EnsemblMetazoa" id="HelroP185263"/>
    </source>
</evidence>
<dbReference type="Pfam" id="PF13432">
    <property type="entry name" value="TPR_16"/>
    <property type="match status" value="1"/>
</dbReference>
<keyword evidence="5" id="KW-0256">Endoplasmic reticulum</keyword>
<evidence type="ECO:0000256" key="5">
    <source>
        <dbReference type="ARBA" id="ARBA00022824"/>
    </source>
</evidence>
<dbReference type="SUPFAM" id="SSF48452">
    <property type="entry name" value="TPR-like"/>
    <property type="match status" value="1"/>
</dbReference>
<keyword evidence="4 6" id="KW-0802">TPR repeat</keyword>
<dbReference type="eggNOG" id="KOG0624">
    <property type="taxonomic scope" value="Eukaryota"/>
</dbReference>
<dbReference type="EnsemblMetazoa" id="HelroT185263">
    <property type="protein sequence ID" value="HelroP185263"/>
    <property type="gene ID" value="HelroG185263"/>
</dbReference>
<feature type="signal peptide" evidence="8">
    <location>
        <begin position="1"/>
        <end position="17"/>
    </location>
</feature>
<dbReference type="InterPro" id="IPR051727">
    <property type="entry name" value="DnaJ_C3_Co-chaperones"/>
</dbReference>
<dbReference type="SMART" id="SM00271">
    <property type="entry name" value="DnaJ"/>
    <property type="match status" value="1"/>
</dbReference>
<gene>
    <name evidence="11" type="primary">20210057</name>
    <name evidence="10" type="ORF">HELRODRAFT_185263</name>
</gene>
<dbReference type="InterPro" id="IPR019734">
    <property type="entry name" value="TPR_rpt"/>
</dbReference>
<dbReference type="PANTHER" id="PTHR44140:SF2">
    <property type="entry name" value="LD25575P"/>
    <property type="match status" value="1"/>
</dbReference>
<dbReference type="InterPro" id="IPR011990">
    <property type="entry name" value="TPR-like_helical_dom_sf"/>
</dbReference>
<dbReference type="Gene3D" id="1.10.287.110">
    <property type="entry name" value="DnaJ domain"/>
    <property type="match status" value="1"/>
</dbReference>
<organism evidence="11 12">
    <name type="scientific">Helobdella robusta</name>
    <name type="common">Californian leech</name>
    <dbReference type="NCBI Taxonomy" id="6412"/>
    <lineage>
        <taxon>Eukaryota</taxon>
        <taxon>Metazoa</taxon>
        <taxon>Spiralia</taxon>
        <taxon>Lophotrochozoa</taxon>
        <taxon>Annelida</taxon>
        <taxon>Clitellata</taxon>
        <taxon>Hirudinea</taxon>
        <taxon>Rhynchobdellida</taxon>
        <taxon>Glossiphoniidae</taxon>
        <taxon>Helobdella</taxon>
    </lineage>
</organism>
<dbReference type="InterPro" id="IPR001623">
    <property type="entry name" value="DnaJ_domain"/>
</dbReference>
<feature type="chain" id="PRO_5010980763" description="J domain-containing protein" evidence="8">
    <location>
        <begin position="18"/>
        <end position="508"/>
    </location>
</feature>
<dbReference type="GO" id="GO:0051087">
    <property type="term" value="F:protein-folding chaperone binding"/>
    <property type="evidence" value="ECO:0000318"/>
    <property type="project" value="GO_Central"/>
</dbReference>
<feature type="repeat" description="TPR" evidence="6">
    <location>
        <begin position="91"/>
        <end position="124"/>
    </location>
</feature>
<feature type="region of interest" description="Disordered" evidence="7">
    <location>
        <begin position="467"/>
        <end position="493"/>
    </location>
</feature>
<dbReference type="AlphaFoldDB" id="T1FMK8"/>
<dbReference type="PROSITE" id="PS50005">
    <property type="entry name" value="TPR"/>
    <property type="match status" value="2"/>
</dbReference>
<dbReference type="PRINTS" id="PR00625">
    <property type="entry name" value="JDOMAIN"/>
</dbReference>
<comment type="subcellular location">
    <subcellularLocation>
        <location evidence="1">Endoplasmic reticulum lumen</location>
    </subcellularLocation>
</comment>
<dbReference type="SUPFAM" id="SSF46565">
    <property type="entry name" value="Chaperone J-domain"/>
    <property type="match status" value="1"/>
</dbReference>